<evidence type="ECO:0000256" key="1">
    <source>
        <dbReference type="SAM" id="MobiDB-lite"/>
    </source>
</evidence>
<feature type="signal peptide" evidence="2">
    <location>
        <begin position="1"/>
        <end position="21"/>
    </location>
</feature>
<evidence type="ECO:0000256" key="2">
    <source>
        <dbReference type="SAM" id="SignalP"/>
    </source>
</evidence>
<sequence>MRRRLLLPAFALALLAGCSSGPPRDPVLGEAFVGPATLQIRQELTARAALVATAKHGERLALIGRRRGFYRVRTSSDAEGWVDGRQLLSPENMTDLKNLAERAAGSPSQGRASVFEALNVHNLPNRQSPSFFQIRHDQQVEVVAHERAPRIPFTAPDFLKTEPFLVAAKKSRKKAAPKDPPPPPGKAPGVPANWLELSGNPDGFIPEQGEKVDKDEPKPQPPAVPMDDWTLIRSKEGQAGWVLARMLLMAIPDEVAQYAERARITAYFNIGKVNDHGVDKPVWMWASLAQRGVPFEFDSLRIFIWNVRRHRYETSFIERGMKGYLPIVLNGSPATSFRVIVEEKDGKYVEREYSINNFRARVTARHEAELPAPWNTVTKSAISSTPPKQPDKSWRDTAKGLYEDVKKRIKR</sequence>
<feature type="compositionally biased region" description="Basic and acidic residues" evidence="1">
    <location>
        <begin position="208"/>
        <end position="218"/>
    </location>
</feature>
<dbReference type="PROSITE" id="PS51257">
    <property type="entry name" value="PROKAR_LIPOPROTEIN"/>
    <property type="match status" value="1"/>
</dbReference>
<feature type="region of interest" description="Disordered" evidence="1">
    <location>
        <begin position="378"/>
        <end position="411"/>
    </location>
</feature>
<feature type="compositionally biased region" description="Basic and acidic residues" evidence="1">
    <location>
        <begin position="389"/>
        <end position="411"/>
    </location>
</feature>
<dbReference type="EMBL" id="CP063849">
    <property type="protein sequence ID" value="QOY90860.1"/>
    <property type="molecule type" value="Genomic_DNA"/>
</dbReference>
<dbReference type="AlphaFoldDB" id="A0A7S7NW23"/>
<feature type="chain" id="PRO_5032354702" evidence="2">
    <location>
        <begin position="22"/>
        <end position="411"/>
    </location>
</feature>
<dbReference type="Gene3D" id="2.30.30.40">
    <property type="entry name" value="SH3 Domains"/>
    <property type="match status" value="1"/>
</dbReference>
<reference evidence="3 4" key="1">
    <citation type="submission" date="2020-10" db="EMBL/GenBank/DDBJ databases">
        <title>Complete genome sequence of Paludibaculum fermentans P105T, a facultatively anaerobic acidobacterium capable of dissimilatory Fe(III) reduction.</title>
        <authorList>
            <person name="Dedysh S.N."/>
            <person name="Beletsky A.V."/>
            <person name="Kulichevskaya I.S."/>
            <person name="Mardanov A.V."/>
            <person name="Ravin N.V."/>
        </authorList>
    </citation>
    <scope>NUCLEOTIDE SEQUENCE [LARGE SCALE GENOMIC DNA]</scope>
    <source>
        <strain evidence="3 4">P105</strain>
    </source>
</reference>
<dbReference type="RefSeq" id="WP_194452517.1">
    <property type="nucleotide sequence ID" value="NZ_CP063849.1"/>
</dbReference>
<gene>
    <name evidence="3" type="ORF">IRI77_13210</name>
</gene>
<evidence type="ECO:0000313" key="3">
    <source>
        <dbReference type="EMBL" id="QOY90860.1"/>
    </source>
</evidence>
<evidence type="ECO:0000313" key="4">
    <source>
        <dbReference type="Proteomes" id="UP000593892"/>
    </source>
</evidence>
<keyword evidence="4" id="KW-1185">Reference proteome</keyword>
<organism evidence="3 4">
    <name type="scientific">Paludibaculum fermentans</name>
    <dbReference type="NCBI Taxonomy" id="1473598"/>
    <lineage>
        <taxon>Bacteria</taxon>
        <taxon>Pseudomonadati</taxon>
        <taxon>Acidobacteriota</taxon>
        <taxon>Terriglobia</taxon>
        <taxon>Bryobacterales</taxon>
        <taxon>Bryobacteraceae</taxon>
        <taxon>Paludibaculum</taxon>
    </lineage>
</organism>
<accession>A0A7S7NW23</accession>
<proteinExistence type="predicted"/>
<dbReference type="KEGG" id="pfer:IRI77_13210"/>
<keyword evidence="2" id="KW-0732">Signal</keyword>
<feature type="region of interest" description="Disordered" evidence="1">
    <location>
        <begin position="169"/>
        <end position="227"/>
    </location>
</feature>
<protein>
    <submittedName>
        <fullName evidence="3">SH3 domain-containing protein</fullName>
    </submittedName>
</protein>
<dbReference type="Proteomes" id="UP000593892">
    <property type="component" value="Chromosome"/>
</dbReference>
<name>A0A7S7NW23_PALFE</name>